<protein>
    <recommendedName>
        <fullName evidence="1">Elongation factor G</fullName>
    </recommendedName>
</protein>
<dbReference type="PROSITE" id="PS51722">
    <property type="entry name" value="G_TR_2"/>
    <property type="match status" value="1"/>
</dbReference>
<dbReference type="Pfam" id="PF00009">
    <property type="entry name" value="GTP_EFTU"/>
    <property type="match status" value="1"/>
</dbReference>
<dbReference type="GO" id="GO:0003746">
    <property type="term" value="F:translation elongation factor activity"/>
    <property type="evidence" value="ECO:0007669"/>
    <property type="project" value="UniProtKB-KW"/>
</dbReference>
<evidence type="ECO:0000256" key="2">
    <source>
        <dbReference type="ARBA" id="ARBA00022741"/>
    </source>
</evidence>
<evidence type="ECO:0000256" key="1">
    <source>
        <dbReference type="ARBA" id="ARBA00017872"/>
    </source>
</evidence>
<dbReference type="GO" id="GO:0032790">
    <property type="term" value="P:ribosome disassembly"/>
    <property type="evidence" value="ECO:0007669"/>
    <property type="project" value="TreeGrafter"/>
</dbReference>
<dbReference type="Pfam" id="PF22042">
    <property type="entry name" value="EF-G_D2"/>
    <property type="match status" value="1"/>
</dbReference>
<dbReference type="InterPro" id="IPR020568">
    <property type="entry name" value="Ribosomal_Su5_D2-typ_SF"/>
</dbReference>
<dbReference type="AlphaFoldDB" id="A0A9D9EAF7"/>
<dbReference type="PANTHER" id="PTHR43261">
    <property type="entry name" value="TRANSLATION ELONGATION FACTOR G-RELATED"/>
    <property type="match status" value="1"/>
</dbReference>
<evidence type="ECO:0000313" key="8">
    <source>
        <dbReference type="EMBL" id="MBO8442865.1"/>
    </source>
</evidence>
<dbReference type="Gene3D" id="2.40.30.10">
    <property type="entry name" value="Translation factors"/>
    <property type="match status" value="1"/>
</dbReference>
<dbReference type="GO" id="GO:0005525">
    <property type="term" value="F:GTP binding"/>
    <property type="evidence" value="ECO:0007669"/>
    <property type="project" value="UniProtKB-KW"/>
</dbReference>
<dbReference type="Gene3D" id="3.30.70.240">
    <property type="match status" value="1"/>
</dbReference>
<accession>A0A9D9EAF7</accession>
<evidence type="ECO:0000313" key="9">
    <source>
        <dbReference type="Proteomes" id="UP000823633"/>
    </source>
</evidence>
<dbReference type="InterPro" id="IPR041095">
    <property type="entry name" value="EFG_II"/>
</dbReference>
<dbReference type="SMART" id="SM00838">
    <property type="entry name" value="EFG_C"/>
    <property type="match status" value="1"/>
</dbReference>
<keyword evidence="3 8" id="KW-0251">Elongation factor</keyword>
<dbReference type="InterPro" id="IPR000795">
    <property type="entry name" value="T_Tr_GTP-bd_dom"/>
</dbReference>
<dbReference type="NCBIfam" id="NF009381">
    <property type="entry name" value="PRK12740.1-5"/>
    <property type="match status" value="1"/>
</dbReference>
<evidence type="ECO:0000256" key="6">
    <source>
        <dbReference type="ARBA" id="ARBA00024731"/>
    </source>
</evidence>
<dbReference type="NCBIfam" id="TIGR00231">
    <property type="entry name" value="small_GTP"/>
    <property type="match status" value="1"/>
</dbReference>
<sequence length="694" mass="76727">MSVESKNLRNVALVGHNGTGKTNLIEQMLYYAGVLDHPETVDSGKTVSDYTEEEVARKISVHASVQSFKWNERQVNIIDTPGTADFIGETICAFRSCESALVVVDGREGAQIETIKLWRRLDERNKPRAVFINKMDKERASYRHVIDSLTSEFSSHFVPVVMALGEAEEFNGVINLIENQAYQMTPGGKEVPIPIPEKYAAVVEDFRNRLIENAAEGADDLIEKYFDEGTLDSDDIRRGLREGLKENRLVPVFCGATDKGAGITSLLNFITNNFPNPLDSHDYLIDANGKFKSIPITPSGPAAAYCFKTTIDQFSGKISFIKVIQGRITGDTELYNPELKKKEKPGKVYCALGKKLVELASLEAGDIGVITKSSITSTNCTLLGSPDMNFTLAPMRLPQPVYQLAIKADDKKSEDKMNEFLHRVAEEDLTFQIRQNVETRETVIGGMGELQINMILERLKEKQKINIQTSIPRIAYRETITRRSGIAEYSHKKQSGGHGQFGRVVIEISPIERGKYYEFTNAIKGGAISKGYIPGIEKGIQEAMQEGYLAGYPLVDIGVTLLDGKEHPVDSSEMAFKLAAKGAMEIALSKAGCVLLEPIMKLEVFIDNQYLGAILSDLSGKRGRVLGQEEKGHVTAVQAEVPMAELRNYAIELKSMTSGTGSFELEFDHYETLTGKLADDVVAEAKARREAEAK</sequence>
<dbReference type="Pfam" id="PF03764">
    <property type="entry name" value="EFG_IV"/>
    <property type="match status" value="1"/>
</dbReference>
<dbReference type="InterPro" id="IPR027417">
    <property type="entry name" value="P-loop_NTPase"/>
</dbReference>
<dbReference type="InterPro" id="IPR009000">
    <property type="entry name" value="Transl_B-barrel_sf"/>
</dbReference>
<dbReference type="InterPro" id="IPR035649">
    <property type="entry name" value="EFG_V"/>
</dbReference>
<reference evidence="8" key="2">
    <citation type="journal article" date="2021" name="PeerJ">
        <title>Extensive microbial diversity within the chicken gut microbiome revealed by metagenomics and culture.</title>
        <authorList>
            <person name="Gilroy R."/>
            <person name="Ravi A."/>
            <person name="Getino M."/>
            <person name="Pursley I."/>
            <person name="Horton D.L."/>
            <person name="Alikhan N.F."/>
            <person name="Baker D."/>
            <person name="Gharbi K."/>
            <person name="Hall N."/>
            <person name="Watson M."/>
            <person name="Adriaenssens E.M."/>
            <person name="Foster-Nyarko E."/>
            <person name="Jarju S."/>
            <person name="Secka A."/>
            <person name="Antonio M."/>
            <person name="Oren A."/>
            <person name="Chaudhuri R.R."/>
            <person name="La Ragione R."/>
            <person name="Hildebrand F."/>
            <person name="Pallen M.J."/>
        </authorList>
    </citation>
    <scope>NUCLEOTIDE SEQUENCE</scope>
    <source>
        <strain evidence="8">11167</strain>
    </source>
</reference>
<dbReference type="Gene3D" id="3.40.50.300">
    <property type="entry name" value="P-loop containing nucleotide triphosphate hydrolases"/>
    <property type="match status" value="1"/>
</dbReference>
<dbReference type="CDD" id="cd03713">
    <property type="entry name" value="EFG_mtEFG_C"/>
    <property type="match status" value="1"/>
</dbReference>
<dbReference type="InterPro" id="IPR005225">
    <property type="entry name" value="Small_GTP-bd"/>
</dbReference>
<dbReference type="SUPFAM" id="SSF52540">
    <property type="entry name" value="P-loop containing nucleoside triphosphate hydrolases"/>
    <property type="match status" value="1"/>
</dbReference>
<organism evidence="8 9">
    <name type="scientific">Candidatus Aphodenecus pullistercoris</name>
    <dbReference type="NCBI Taxonomy" id="2840669"/>
    <lineage>
        <taxon>Bacteria</taxon>
        <taxon>Pseudomonadati</taxon>
        <taxon>Spirochaetota</taxon>
        <taxon>Spirochaetia</taxon>
        <taxon>Spirochaetales</taxon>
        <taxon>Candidatus Aphodenecus</taxon>
    </lineage>
</organism>
<keyword evidence="5" id="KW-0342">GTP-binding</keyword>
<dbReference type="Pfam" id="PF14492">
    <property type="entry name" value="EFG_III"/>
    <property type="match status" value="1"/>
</dbReference>
<dbReference type="InterPro" id="IPR000640">
    <property type="entry name" value="EFG_V-like"/>
</dbReference>
<dbReference type="Gene3D" id="3.30.70.870">
    <property type="entry name" value="Elongation Factor G (Translational Gtpase), domain 3"/>
    <property type="match status" value="1"/>
</dbReference>
<dbReference type="SUPFAM" id="SSF54980">
    <property type="entry name" value="EF-G C-terminal domain-like"/>
    <property type="match status" value="2"/>
</dbReference>
<keyword evidence="4" id="KW-0648">Protein biosynthesis</keyword>
<dbReference type="InterPro" id="IPR014721">
    <property type="entry name" value="Ribsml_uS5_D2-typ_fold_subgr"/>
</dbReference>
<name>A0A9D9EAF7_9SPIR</name>
<comment type="function">
    <text evidence="6">Catalyzes the GTP-dependent ribosomal translocation step during translation elongation. During this step, the ribosome changes from the pre-translocational (PRE) to the post-translocational (POST) state as the newly formed A-site-bound peptidyl-tRNA and P-site-bound deacylated tRNA move to the P and E sites, respectively. Catalyzes the coordinated movement of the two tRNA molecules, the mRNA and conformational changes in the ribosome.</text>
</comment>
<dbReference type="SUPFAM" id="SSF50447">
    <property type="entry name" value="Translation proteins"/>
    <property type="match status" value="1"/>
</dbReference>
<dbReference type="InterPro" id="IPR035647">
    <property type="entry name" value="EFG_III/V"/>
</dbReference>
<dbReference type="NCBIfam" id="NF009891">
    <property type="entry name" value="PRK13351.1-1"/>
    <property type="match status" value="1"/>
</dbReference>
<dbReference type="FunFam" id="3.30.70.240:FF:000001">
    <property type="entry name" value="Elongation factor G"/>
    <property type="match status" value="1"/>
</dbReference>
<comment type="caution">
    <text evidence="8">The sequence shown here is derived from an EMBL/GenBank/DDBJ whole genome shotgun (WGS) entry which is preliminary data.</text>
</comment>
<dbReference type="NCBIfam" id="NF009379">
    <property type="entry name" value="PRK12740.1-3"/>
    <property type="match status" value="1"/>
</dbReference>
<dbReference type="Gene3D" id="3.30.230.10">
    <property type="match status" value="1"/>
</dbReference>
<dbReference type="Proteomes" id="UP000823633">
    <property type="component" value="Unassembled WGS sequence"/>
</dbReference>
<gene>
    <name evidence="8" type="ORF">IAC42_03815</name>
</gene>
<dbReference type="EMBL" id="JADIMU010000024">
    <property type="protein sequence ID" value="MBO8442865.1"/>
    <property type="molecule type" value="Genomic_DNA"/>
</dbReference>
<feature type="domain" description="Tr-type G" evidence="7">
    <location>
        <begin position="6"/>
        <end position="278"/>
    </location>
</feature>
<dbReference type="SMART" id="SM00889">
    <property type="entry name" value="EFG_IV"/>
    <property type="match status" value="1"/>
</dbReference>
<dbReference type="InterPro" id="IPR053905">
    <property type="entry name" value="EF-G-like_DII"/>
</dbReference>
<proteinExistence type="predicted"/>
<dbReference type="SUPFAM" id="SSF54211">
    <property type="entry name" value="Ribosomal protein S5 domain 2-like"/>
    <property type="match status" value="1"/>
</dbReference>
<keyword evidence="2" id="KW-0547">Nucleotide-binding</keyword>
<reference evidence="8" key="1">
    <citation type="submission" date="2020-10" db="EMBL/GenBank/DDBJ databases">
        <authorList>
            <person name="Gilroy R."/>
        </authorList>
    </citation>
    <scope>NUCLEOTIDE SEQUENCE</scope>
    <source>
        <strain evidence="8">11167</strain>
    </source>
</reference>
<dbReference type="GO" id="GO:0003924">
    <property type="term" value="F:GTPase activity"/>
    <property type="evidence" value="ECO:0007669"/>
    <property type="project" value="InterPro"/>
</dbReference>
<evidence type="ECO:0000259" key="7">
    <source>
        <dbReference type="PROSITE" id="PS51722"/>
    </source>
</evidence>
<evidence type="ECO:0000256" key="3">
    <source>
        <dbReference type="ARBA" id="ARBA00022768"/>
    </source>
</evidence>
<dbReference type="PANTHER" id="PTHR43261:SF6">
    <property type="entry name" value="ELONGATION FACTOR G-LIKE PROTEIN"/>
    <property type="match status" value="1"/>
</dbReference>
<dbReference type="FunFam" id="3.30.230.10:FF:000003">
    <property type="entry name" value="Elongation factor G"/>
    <property type="match status" value="1"/>
</dbReference>
<evidence type="ECO:0000256" key="4">
    <source>
        <dbReference type="ARBA" id="ARBA00022917"/>
    </source>
</evidence>
<dbReference type="CDD" id="cd01434">
    <property type="entry name" value="EFG_mtEFG1_IV"/>
    <property type="match status" value="1"/>
</dbReference>
<dbReference type="InterPro" id="IPR047872">
    <property type="entry name" value="EFG_IV"/>
</dbReference>
<dbReference type="InterPro" id="IPR005517">
    <property type="entry name" value="Transl_elong_EFG/EF2_IV"/>
</dbReference>
<evidence type="ECO:0000256" key="5">
    <source>
        <dbReference type="ARBA" id="ARBA00023134"/>
    </source>
</evidence>
<dbReference type="Pfam" id="PF00679">
    <property type="entry name" value="EFG_C"/>
    <property type="match status" value="1"/>
</dbReference>
<dbReference type="CDD" id="cd04170">
    <property type="entry name" value="EF-G_bact"/>
    <property type="match status" value="1"/>
</dbReference>
<dbReference type="PRINTS" id="PR00315">
    <property type="entry name" value="ELONGATNFCT"/>
</dbReference>